<comment type="caution">
    <text evidence="2">The sequence shown here is derived from an EMBL/GenBank/DDBJ whole genome shotgun (WGS) entry which is preliminary data.</text>
</comment>
<feature type="domain" description="N-acetyltransferase" evidence="1">
    <location>
        <begin position="5"/>
        <end position="142"/>
    </location>
</feature>
<dbReference type="Gene3D" id="3.40.630.30">
    <property type="match status" value="1"/>
</dbReference>
<dbReference type="Proteomes" id="UP000198287">
    <property type="component" value="Unassembled WGS sequence"/>
</dbReference>
<keyword evidence="3" id="KW-1185">Reference proteome</keyword>
<dbReference type="PANTHER" id="PTHR47237:SF1">
    <property type="entry name" value="SLL0310 PROTEIN"/>
    <property type="match status" value="1"/>
</dbReference>
<dbReference type="PROSITE" id="PS51186">
    <property type="entry name" value="GNAT"/>
    <property type="match status" value="2"/>
</dbReference>
<name>A0A226E0Z5_FOLCA</name>
<dbReference type="OrthoDB" id="4080456at2759"/>
<dbReference type="SUPFAM" id="SSF55729">
    <property type="entry name" value="Acyl-CoA N-acyltransferases (Nat)"/>
    <property type="match status" value="1"/>
</dbReference>
<accession>A0A226E0Z5</accession>
<feature type="domain" description="N-acetyltransferase" evidence="1">
    <location>
        <begin position="149"/>
        <end position="283"/>
    </location>
</feature>
<dbReference type="EMBL" id="LNIX01000007">
    <property type="protein sequence ID" value="OXA51402.1"/>
    <property type="molecule type" value="Genomic_DNA"/>
</dbReference>
<dbReference type="Pfam" id="PF18014">
    <property type="entry name" value="Acetyltransf_18"/>
    <property type="match status" value="1"/>
</dbReference>
<reference evidence="2 3" key="1">
    <citation type="submission" date="2015-12" db="EMBL/GenBank/DDBJ databases">
        <title>The genome of Folsomia candida.</title>
        <authorList>
            <person name="Faddeeva A."/>
            <person name="Derks M.F."/>
            <person name="Anvar Y."/>
            <person name="Smit S."/>
            <person name="Van Straalen N."/>
            <person name="Roelofs D."/>
        </authorList>
    </citation>
    <scope>NUCLEOTIDE SEQUENCE [LARGE SCALE GENOMIC DNA]</scope>
    <source>
        <strain evidence="2 3">VU population</strain>
        <tissue evidence="2">Whole body</tissue>
    </source>
</reference>
<proteinExistence type="predicted"/>
<dbReference type="AlphaFoldDB" id="A0A226E0Z5"/>
<evidence type="ECO:0000313" key="2">
    <source>
        <dbReference type="EMBL" id="OXA51402.1"/>
    </source>
</evidence>
<dbReference type="InterPro" id="IPR041496">
    <property type="entry name" value="YitH/HolE_GNAT"/>
</dbReference>
<dbReference type="CDD" id="cd04301">
    <property type="entry name" value="NAT_SF"/>
    <property type="match status" value="1"/>
</dbReference>
<keyword evidence="2" id="KW-0808">Transferase</keyword>
<sequence length="303" mass="32989">MASRAVIRDAVSSDVESYVKWGLDEGWNMSQDVPTYFASYPKGWLIAQIGDVVVGKLYSTCYPSGMGHIGYVMVVKEWRGKGVGTALLRHVLDNHLATCSLGVGLYSALENLPFYQTLGFQVEQKAFRMSRPTALDDAKLSQRKECVDVAVQAMNPDTDLEKIAQFDAATSGAYRPGFWAQFNEGRTNYVAVLVVESGGEILGLGAHRSLTNSTRVGPIYAKSAAIAEAVLLKLLSQVDGGGVVTLDTFSNNTEAVQMYEKHGFTITPDTYLLRHPSGNQTMQGHPSSLNSQTIFAITSLDFN</sequence>
<dbReference type="PANTHER" id="PTHR47237">
    <property type="entry name" value="SLL0310 PROTEIN"/>
    <property type="match status" value="1"/>
</dbReference>
<dbReference type="GO" id="GO:0016747">
    <property type="term" value="F:acyltransferase activity, transferring groups other than amino-acyl groups"/>
    <property type="evidence" value="ECO:0007669"/>
    <property type="project" value="InterPro"/>
</dbReference>
<dbReference type="InterPro" id="IPR052729">
    <property type="entry name" value="Acyl/Acetyltrans_Enzymes"/>
</dbReference>
<dbReference type="STRING" id="158441.A0A226E0Z5"/>
<dbReference type="Pfam" id="PF13508">
    <property type="entry name" value="Acetyltransf_7"/>
    <property type="match status" value="1"/>
</dbReference>
<dbReference type="InterPro" id="IPR000182">
    <property type="entry name" value="GNAT_dom"/>
</dbReference>
<gene>
    <name evidence="2" type="ORF">Fcan01_13612</name>
</gene>
<evidence type="ECO:0000259" key="1">
    <source>
        <dbReference type="PROSITE" id="PS51186"/>
    </source>
</evidence>
<organism evidence="2 3">
    <name type="scientific">Folsomia candida</name>
    <name type="common">Springtail</name>
    <dbReference type="NCBI Taxonomy" id="158441"/>
    <lineage>
        <taxon>Eukaryota</taxon>
        <taxon>Metazoa</taxon>
        <taxon>Ecdysozoa</taxon>
        <taxon>Arthropoda</taxon>
        <taxon>Hexapoda</taxon>
        <taxon>Collembola</taxon>
        <taxon>Entomobryomorpha</taxon>
        <taxon>Isotomoidea</taxon>
        <taxon>Isotomidae</taxon>
        <taxon>Proisotominae</taxon>
        <taxon>Folsomia</taxon>
    </lineage>
</organism>
<evidence type="ECO:0000313" key="3">
    <source>
        <dbReference type="Proteomes" id="UP000198287"/>
    </source>
</evidence>
<protein>
    <submittedName>
        <fullName evidence="2">Putative N-acetyltransferase YitH</fullName>
    </submittedName>
</protein>
<dbReference type="Gene3D" id="3.40.630.90">
    <property type="match status" value="1"/>
</dbReference>
<dbReference type="InterPro" id="IPR016181">
    <property type="entry name" value="Acyl_CoA_acyltransferase"/>
</dbReference>